<organism evidence="1 2">
    <name type="scientific">Aeromonas sobria</name>
    <dbReference type="NCBI Taxonomy" id="646"/>
    <lineage>
        <taxon>Bacteria</taxon>
        <taxon>Pseudomonadati</taxon>
        <taxon>Pseudomonadota</taxon>
        <taxon>Gammaproteobacteria</taxon>
        <taxon>Aeromonadales</taxon>
        <taxon>Aeromonadaceae</taxon>
        <taxon>Aeromonas</taxon>
    </lineage>
</organism>
<protein>
    <submittedName>
        <fullName evidence="1">Uncharacterized protein</fullName>
    </submittedName>
</protein>
<reference evidence="1 2" key="1">
    <citation type="journal article" date="2017" name="Front. Microbiol.">
        <title>Strong Genomic and Phenotypic Heterogeneity in the Aeromonas sobria Species Complex.</title>
        <authorList>
            <person name="Gauthier J."/>
            <person name="Vincent A.T."/>
            <person name="Charette S.J."/>
            <person name="Derome N."/>
        </authorList>
    </citation>
    <scope>NUCLEOTIDE SEQUENCE [LARGE SCALE GENOMIC DNA]</scope>
    <source>
        <strain evidence="1 2">JF2635</strain>
    </source>
</reference>
<proteinExistence type="predicted"/>
<evidence type="ECO:0000313" key="2">
    <source>
        <dbReference type="Proteomes" id="UP000233526"/>
    </source>
</evidence>
<sequence length="118" mass="12805">MAKNITIKVPGKHPQTGELTTFEQKGQRMDINIGGQTVPFLIHGRGIGTSLTHIPSGYRIALLGGWLTARYAIPENKPSRTACAQMAIDRLVAQYGSLHLLDRLNGKPVINETAACAR</sequence>
<dbReference type="EMBL" id="LJZX01000062">
    <property type="protein sequence ID" value="PKQ73471.1"/>
    <property type="molecule type" value="Genomic_DNA"/>
</dbReference>
<accession>A0A2N3IQC5</accession>
<evidence type="ECO:0000313" key="1">
    <source>
        <dbReference type="EMBL" id="PKQ73471.1"/>
    </source>
</evidence>
<comment type="caution">
    <text evidence="1">The sequence shown here is derived from an EMBL/GenBank/DDBJ whole genome shotgun (WGS) entry which is preliminary data.</text>
</comment>
<dbReference type="AlphaFoldDB" id="A0A2N3IQC5"/>
<dbReference type="RefSeq" id="WP_101320177.1">
    <property type="nucleotide sequence ID" value="NZ_CAWNSS010000062.1"/>
</dbReference>
<name>A0A2N3IQC5_AERSO</name>
<dbReference type="Proteomes" id="UP000233526">
    <property type="component" value="Unassembled WGS sequence"/>
</dbReference>
<gene>
    <name evidence="1" type="ORF">AOX56_21450</name>
</gene>